<dbReference type="PANTHER" id="PTHR39188:SF3">
    <property type="entry name" value="STAGE IV SPORULATION PROTEIN FB"/>
    <property type="match status" value="1"/>
</dbReference>
<evidence type="ECO:0000256" key="8">
    <source>
        <dbReference type="ARBA" id="ARBA00022833"/>
    </source>
</evidence>
<comment type="cofactor">
    <cofactor evidence="1">
        <name>Zn(2+)</name>
        <dbReference type="ChEBI" id="CHEBI:29105"/>
    </cofactor>
</comment>
<dbReference type="Pfam" id="PF02163">
    <property type="entry name" value="Peptidase_M50"/>
    <property type="match status" value="1"/>
</dbReference>
<keyword evidence="11 12" id="KW-0472">Membrane</keyword>
<evidence type="ECO:0000256" key="4">
    <source>
        <dbReference type="ARBA" id="ARBA00022670"/>
    </source>
</evidence>
<feature type="domain" description="Peptidase M50" evidence="13">
    <location>
        <begin position="58"/>
        <end position="129"/>
    </location>
</feature>
<evidence type="ECO:0000256" key="10">
    <source>
        <dbReference type="ARBA" id="ARBA00023049"/>
    </source>
</evidence>
<sequence length="330" mass="37605">MRITEPDRSFQEPSIISAYPPKHHLEPADSRQLLLKGLYSVVLYLGLGYLLLKRWDLLLVIFGIIILHEAGHFLAMKYYNYADVSVLFLPFIGAFVKGSKKEVSQKQSAVILLAGPLPGIMLGIIIHFLNNGNQSNYIGGVPLQLVAQLLIWANLLNLLPLYPLDGGQLLNRVFLNEEGRLSNIFIFLSIAVIACFAINIKFYILLAFPALLVYRFFSARSSTKLEKQIDQSGIDVDKNFEDLTDEEYWKLRSIVIKHTPAFQQVAAGPPFVYDDKETRIATEVDSVLQRNLLMDISVVQKLLVLFIWALFILLPYLLNIDFLLIRYLYR</sequence>
<dbReference type="EMBL" id="JAKWBL010000004">
    <property type="protein sequence ID" value="MCH5600757.1"/>
    <property type="molecule type" value="Genomic_DNA"/>
</dbReference>
<evidence type="ECO:0000256" key="7">
    <source>
        <dbReference type="ARBA" id="ARBA00022801"/>
    </source>
</evidence>
<feature type="transmembrane region" description="Helical" evidence="12">
    <location>
        <begin position="33"/>
        <end position="52"/>
    </location>
</feature>
<evidence type="ECO:0000256" key="2">
    <source>
        <dbReference type="ARBA" id="ARBA00004141"/>
    </source>
</evidence>
<keyword evidence="5 12" id="KW-0812">Transmembrane</keyword>
<evidence type="ECO:0000256" key="11">
    <source>
        <dbReference type="ARBA" id="ARBA00023136"/>
    </source>
</evidence>
<evidence type="ECO:0000256" key="3">
    <source>
        <dbReference type="ARBA" id="ARBA00007931"/>
    </source>
</evidence>
<evidence type="ECO:0000259" key="13">
    <source>
        <dbReference type="Pfam" id="PF02163"/>
    </source>
</evidence>
<keyword evidence="7" id="KW-0378">Hydrolase</keyword>
<comment type="caution">
    <text evidence="14">The sequence shown here is derived from an EMBL/GenBank/DDBJ whole genome shotgun (WGS) entry which is preliminary data.</text>
</comment>
<feature type="transmembrane region" description="Helical" evidence="12">
    <location>
        <begin position="184"/>
        <end position="217"/>
    </location>
</feature>
<evidence type="ECO:0000256" key="5">
    <source>
        <dbReference type="ARBA" id="ARBA00022692"/>
    </source>
</evidence>
<gene>
    <name evidence="14" type="ORF">MKP09_23990</name>
</gene>
<reference evidence="14 15" key="1">
    <citation type="submission" date="2022-02" db="EMBL/GenBank/DDBJ databases">
        <authorList>
            <person name="Min J."/>
        </authorList>
    </citation>
    <scope>NUCLEOTIDE SEQUENCE [LARGE SCALE GENOMIC DNA]</scope>
    <source>
        <strain evidence="14 15">GR10-1</strain>
    </source>
</reference>
<evidence type="ECO:0000313" key="14">
    <source>
        <dbReference type="EMBL" id="MCH5600757.1"/>
    </source>
</evidence>
<evidence type="ECO:0000313" key="15">
    <source>
        <dbReference type="Proteomes" id="UP001202248"/>
    </source>
</evidence>
<keyword evidence="6" id="KW-0479">Metal-binding</keyword>
<evidence type="ECO:0000256" key="12">
    <source>
        <dbReference type="SAM" id="Phobius"/>
    </source>
</evidence>
<comment type="subcellular location">
    <subcellularLocation>
        <location evidence="2">Membrane</location>
        <topology evidence="2">Multi-pass membrane protein</topology>
    </subcellularLocation>
</comment>
<keyword evidence="10" id="KW-0482">Metalloprotease</keyword>
<feature type="transmembrane region" description="Helical" evidence="12">
    <location>
        <begin position="302"/>
        <end position="329"/>
    </location>
</feature>
<dbReference type="Proteomes" id="UP001202248">
    <property type="component" value="Unassembled WGS sequence"/>
</dbReference>
<keyword evidence="4" id="KW-0645">Protease</keyword>
<evidence type="ECO:0000256" key="9">
    <source>
        <dbReference type="ARBA" id="ARBA00022989"/>
    </source>
</evidence>
<dbReference type="PANTHER" id="PTHR39188">
    <property type="entry name" value="MEMBRANE-ASSOCIATED ZINC METALLOPROTEASE M50B"/>
    <property type="match status" value="1"/>
</dbReference>
<feature type="transmembrane region" description="Helical" evidence="12">
    <location>
        <begin position="81"/>
        <end position="98"/>
    </location>
</feature>
<comment type="similarity">
    <text evidence="3">Belongs to the peptidase M50B family.</text>
</comment>
<dbReference type="InterPro" id="IPR008915">
    <property type="entry name" value="Peptidase_M50"/>
</dbReference>
<evidence type="ECO:0000256" key="6">
    <source>
        <dbReference type="ARBA" id="ARBA00022723"/>
    </source>
</evidence>
<feature type="transmembrane region" description="Helical" evidence="12">
    <location>
        <begin position="141"/>
        <end position="164"/>
    </location>
</feature>
<keyword evidence="9 12" id="KW-1133">Transmembrane helix</keyword>
<dbReference type="RefSeq" id="WP_240833150.1">
    <property type="nucleotide sequence ID" value="NZ_JAKWBL010000004.1"/>
</dbReference>
<proteinExistence type="inferred from homology"/>
<accession>A0ABS9SQW2</accession>
<feature type="transmembrane region" description="Helical" evidence="12">
    <location>
        <begin position="57"/>
        <end position="75"/>
    </location>
</feature>
<organism evidence="14 15">
    <name type="scientific">Niabella ginsengisoli</name>
    <dbReference type="NCBI Taxonomy" id="522298"/>
    <lineage>
        <taxon>Bacteria</taxon>
        <taxon>Pseudomonadati</taxon>
        <taxon>Bacteroidota</taxon>
        <taxon>Chitinophagia</taxon>
        <taxon>Chitinophagales</taxon>
        <taxon>Chitinophagaceae</taxon>
        <taxon>Niabella</taxon>
    </lineage>
</organism>
<evidence type="ECO:0000256" key="1">
    <source>
        <dbReference type="ARBA" id="ARBA00001947"/>
    </source>
</evidence>
<name>A0ABS9SQW2_9BACT</name>
<keyword evidence="8" id="KW-0862">Zinc</keyword>
<keyword evidence="15" id="KW-1185">Reference proteome</keyword>
<feature type="transmembrane region" description="Helical" evidence="12">
    <location>
        <begin position="110"/>
        <end position="129"/>
    </location>
</feature>
<protein>
    <recommendedName>
        <fullName evidence="13">Peptidase M50 domain-containing protein</fullName>
    </recommendedName>
</protein>